<keyword evidence="1" id="KW-0812">Transmembrane</keyword>
<dbReference type="InterPro" id="IPR011990">
    <property type="entry name" value="TPR-like_helical_dom_sf"/>
</dbReference>
<keyword evidence="1" id="KW-0472">Membrane</keyword>
<keyword evidence="3" id="KW-1185">Reference proteome</keyword>
<dbReference type="Proteomes" id="UP000075606">
    <property type="component" value="Unassembled WGS sequence"/>
</dbReference>
<protein>
    <submittedName>
        <fullName evidence="2">Uncharacterized protein</fullName>
    </submittedName>
</protein>
<gene>
    <name evidence="2" type="ORF">AWW68_07135</name>
</gene>
<evidence type="ECO:0000313" key="3">
    <source>
        <dbReference type="Proteomes" id="UP000075606"/>
    </source>
</evidence>
<evidence type="ECO:0000313" key="2">
    <source>
        <dbReference type="EMBL" id="KYG75603.1"/>
    </source>
</evidence>
<dbReference type="EMBL" id="LRPC01000012">
    <property type="protein sequence ID" value="KYG75603.1"/>
    <property type="molecule type" value="Genomic_DNA"/>
</dbReference>
<evidence type="ECO:0000256" key="1">
    <source>
        <dbReference type="SAM" id="Phobius"/>
    </source>
</evidence>
<name>A0A150XA67_9BACT</name>
<comment type="caution">
    <text evidence="2">The sequence shown here is derived from an EMBL/GenBank/DDBJ whole genome shotgun (WGS) entry which is preliminary data.</text>
</comment>
<feature type="transmembrane region" description="Helical" evidence="1">
    <location>
        <begin position="16"/>
        <end position="39"/>
    </location>
</feature>
<dbReference type="SUPFAM" id="SSF48452">
    <property type="entry name" value="TPR-like"/>
    <property type="match status" value="1"/>
</dbReference>
<organism evidence="2 3">
    <name type="scientific">Roseivirga spongicola</name>
    <dbReference type="NCBI Taxonomy" id="333140"/>
    <lineage>
        <taxon>Bacteria</taxon>
        <taxon>Pseudomonadati</taxon>
        <taxon>Bacteroidota</taxon>
        <taxon>Cytophagia</taxon>
        <taxon>Cytophagales</taxon>
        <taxon>Roseivirgaceae</taxon>
        <taxon>Roseivirga</taxon>
    </lineage>
</organism>
<accession>A0A150XA67</accession>
<dbReference type="AlphaFoldDB" id="A0A150XA67"/>
<feature type="transmembrane region" description="Helical" evidence="1">
    <location>
        <begin position="51"/>
        <end position="77"/>
    </location>
</feature>
<keyword evidence="1" id="KW-1133">Transmembrane helix</keyword>
<feature type="transmembrane region" description="Helical" evidence="1">
    <location>
        <begin position="137"/>
        <end position="167"/>
    </location>
</feature>
<proteinExistence type="predicted"/>
<sequence length="375" mass="43132">MQIIHQMNKQINTHQLFGYLIFVAGVVIIALTAIVIFSFTSDTTSQGLNIAATFIMLVFASSLVGCLLGFVFGFPSYKENESNSPLERNTSFKQISDWLTKIIVGISLVQFNEIIEFFQHLVLKISESLEINPHGVTIIYCLITLFLSLGFMTGYLVTVTDIITLVANSEKRLNDLNDILKSHVSEGINSERLTEFEEQDILNEKDRKTVLNYVHDFGNDITDIELLKRLARLLFRIKEYTKSANLWNRIFRLSKLDGSTDDNELYLPKLNEAFIYSKHLKDHRRSNEILQSIKTQRPGWPAIYYNLACNYHRMLKDIQEEKVDNNKIINKFVEDINANLREAFKLDPNLYSLAIKDEELDGIDIESIFNSVNKV</sequence>
<reference evidence="2 3" key="1">
    <citation type="submission" date="2016-01" db="EMBL/GenBank/DDBJ databases">
        <title>Genome sequencing of Roseivirga spongicola UST030701-084.</title>
        <authorList>
            <person name="Selvaratnam C."/>
            <person name="Thevarajoo S."/>
            <person name="Goh K.M."/>
            <person name="Ee R."/>
            <person name="Chan K.-G."/>
            <person name="Chong C.S."/>
        </authorList>
    </citation>
    <scope>NUCLEOTIDE SEQUENCE [LARGE SCALE GENOMIC DNA]</scope>
    <source>
        <strain evidence="2 3">UST030701-084</strain>
    </source>
</reference>
<dbReference type="STRING" id="333140.AWW68_07135"/>